<dbReference type="InterPro" id="IPR011009">
    <property type="entry name" value="Kinase-like_dom_sf"/>
</dbReference>
<dbReference type="AlphaFoldDB" id="A0A5J4NUI6"/>
<dbReference type="EMBL" id="QNGE01000947">
    <property type="protein sequence ID" value="KAA3678820.1"/>
    <property type="molecule type" value="Genomic_DNA"/>
</dbReference>
<dbReference type="InterPro" id="IPR001245">
    <property type="entry name" value="Ser-Thr/Tyr_kinase_cat_dom"/>
</dbReference>
<evidence type="ECO:0000259" key="3">
    <source>
        <dbReference type="PROSITE" id="PS50011"/>
    </source>
</evidence>
<protein>
    <recommendedName>
        <fullName evidence="3">Protein kinase domain-containing protein</fullName>
    </recommendedName>
</protein>
<dbReference type="SMART" id="SM00219">
    <property type="entry name" value="TyrKc"/>
    <property type="match status" value="1"/>
</dbReference>
<evidence type="ECO:0000256" key="2">
    <source>
        <dbReference type="ARBA" id="ARBA00022840"/>
    </source>
</evidence>
<name>A0A5J4NUI6_9TREM</name>
<accession>A0A5J4NUI6</accession>
<dbReference type="InterPro" id="IPR050198">
    <property type="entry name" value="Non-receptor_tyrosine_kinases"/>
</dbReference>
<evidence type="ECO:0000313" key="5">
    <source>
        <dbReference type="EMBL" id="KAA3678820.1"/>
    </source>
</evidence>
<dbReference type="PROSITE" id="PS50011">
    <property type="entry name" value="PROTEIN_KINASE_DOM"/>
    <property type="match status" value="1"/>
</dbReference>
<dbReference type="PANTHER" id="PTHR24418">
    <property type="entry name" value="TYROSINE-PROTEIN KINASE"/>
    <property type="match status" value="1"/>
</dbReference>
<evidence type="ECO:0000313" key="4">
    <source>
        <dbReference type="EMBL" id="KAA3670066.1"/>
    </source>
</evidence>
<dbReference type="SUPFAM" id="SSF56112">
    <property type="entry name" value="Protein kinase-like (PK-like)"/>
    <property type="match status" value="1"/>
</dbReference>
<dbReference type="InterPro" id="IPR020635">
    <property type="entry name" value="Tyr_kinase_cat_dom"/>
</dbReference>
<dbReference type="PROSITE" id="PS00109">
    <property type="entry name" value="PROTEIN_KINASE_TYR"/>
    <property type="match status" value="1"/>
</dbReference>
<dbReference type="Pfam" id="PF07714">
    <property type="entry name" value="PK_Tyr_Ser-Thr"/>
    <property type="match status" value="1"/>
</dbReference>
<keyword evidence="6" id="KW-1185">Reference proteome</keyword>
<dbReference type="Proteomes" id="UP000324629">
    <property type="component" value="Unassembled WGS sequence"/>
</dbReference>
<dbReference type="GO" id="GO:0005524">
    <property type="term" value="F:ATP binding"/>
    <property type="evidence" value="ECO:0007669"/>
    <property type="project" value="UniProtKB-KW"/>
</dbReference>
<dbReference type="InterPro" id="IPR000719">
    <property type="entry name" value="Prot_kinase_dom"/>
</dbReference>
<keyword evidence="1" id="KW-0547">Nucleotide-binding</keyword>
<comment type="caution">
    <text evidence="5">The sequence shown here is derived from an EMBL/GenBank/DDBJ whole genome shotgun (WGS) entry which is preliminary data.</text>
</comment>
<dbReference type="Gene3D" id="1.10.510.10">
    <property type="entry name" value="Transferase(Phosphotransferase) domain 1"/>
    <property type="match status" value="2"/>
</dbReference>
<gene>
    <name evidence="4" type="ORF">DEA37_0004787</name>
    <name evidence="5" type="ORF">DEA37_0007949</name>
</gene>
<feature type="domain" description="Protein kinase" evidence="3">
    <location>
        <begin position="1"/>
        <end position="127"/>
    </location>
</feature>
<evidence type="ECO:0000256" key="1">
    <source>
        <dbReference type="ARBA" id="ARBA00022741"/>
    </source>
</evidence>
<keyword evidence="2" id="KW-0067">ATP-binding</keyword>
<sequence>VSEGMIYLEQNHFLHRDLRSSNVLVDSQNQLKVADFGLSHMLGDSEEYLGTSRFTSKEVKERVCSGYRLPRPLMKISAAPFLPTQEEYEVSRIDNYLCPTELYNKMLECWRVEPDFRPSFVELNTFLEAFRKTVKNLSVA</sequence>
<feature type="non-terminal residue" evidence="5">
    <location>
        <position position="1"/>
    </location>
</feature>
<proteinExistence type="predicted"/>
<dbReference type="InterPro" id="IPR008266">
    <property type="entry name" value="Tyr_kinase_AS"/>
</dbReference>
<reference evidence="5 6" key="1">
    <citation type="journal article" date="2019" name="Gigascience">
        <title>Whole-genome sequence of the oriental lung fluke Paragonimus westermani.</title>
        <authorList>
            <person name="Oey H."/>
            <person name="Zakrzewski M."/>
            <person name="Narain K."/>
            <person name="Devi K.R."/>
            <person name="Agatsuma T."/>
            <person name="Nawaratna S."/>
            <person name="Gobert G.N."/>
            <person name="Jones M.K."/>
            <person name="Ragan M.A."/>
            <person name="McManus D.P."/>
            <person name="Krause L."/>
        </authorList>
    </citation>
    <scope>NUCLEOTIDE SEQUENCE [LARGE SCALE GENOMIC DNA]</scope>
    <source>
        <strain evidence="5 6">IND2009</strain>
    </source>
</reference>
<dbReference type="GO" id="GO:0004713">
    <property type="term" value="F:protein tyrosine kinase activity"/>
    <property type="evidence" value="ECO:0007669"/>
    <property type="project" value="InterPro"/>
</dbReference>
<dbReference type="EMBL" id="QNGE01015405">
    <property type="protein sequence ID" value="KAA3670066.1"/>
    <property type="molecule type" value="Genomic_DNA"/>
</dbReference>
<evidence type="ECO:0000313" key="6">
    <source>
        <dbReference type="Proteomes" id="UP000324629"/>
    </source>
</evidence>
<organism evidence="5 6">
    <name type="scientific">Paragonimus westermani</name>
    <dbReference type="NCBI Taxonomy" id="34504"/>
    <lineage>
        <taxon>Eukaryota</taxon>
        <taxon>Metazoa</taxon>
        <taxon>Spiralia</taxon>
        <taxon>Lophotrochozoa</taxon>
        <taxon>Platyhelminthes</taxon>
        <taxon>Trematoda</taxon>
        <taxon>Digenea</taxon>
        <taxon>Plagiorchiida</taxon>
        <taxon>Troglotremata</taxon>
        <taxon>Troglotrematidae</taxon>
        <taxon>Paragonimus</taxon>
    </lineage>
</organism>